<feature type="domain" description="Prolyl 4-hydroxylase alpha subunit" evidence="7">
    <location>
        <begin position="73"/>
        <end position="293"/>
    </location>
</feature>
<gene>
    <name evidence="8" type="ORF">QBC33DRAFT_583904</name>
</gene>
<feature type="compositionally biased region" description="Polar residues" evidence="6">
    <location>
        <begin position="110"/>
        <end position="122"/>
    </location>
</feature>
<evidence type="ECO:0000256" key="4">
    <source>
        <dbReference type="ARBA" id="ARBA00023002"/>
    </source>
</evidence>
<dbReference type="InterPro" id="IPR006620">
    <property type="entry name" value="Pro_4_hyd_alph"/>
</dbReference>
<evidence type="ECO:0000256" key="6">
    <source>
        <dbReference type="SAM" id="MobiDB-lite"/>
    </source>
</evidence>
<dbReference type="EMBL" id="MU838997">
    <property type="protein sequence ID" value="KAK1772745.1"/>
    <property type="molecule type" value="Genomic_DNA"/>
</dbReference>
<evidence type="ECO:0000256" key="5">
    <source>
        <dbReference type="ARBA" id="ARBA00023004"/>
    </source>
</evidence>
<evidence type="ECO:0000313" key="8">
    <source>
        <dbReference type="EMBL" id="KAK1772745.1"/>
    </source>
</evidence>
<keyword evidence="3" id="KW-0223">Dioxygenase</keyword>
<feature type="region of interest" description="Disordered" evidence="6">
    <location>
        <begin position="102"/>
        <end position="123"/>
    </location>
</feature>
<organism evidence="8 9">
    <name type="scientific">Phialemonium atrogriseum</name>
    <dbReference type="NCBI Taxonomy" id="1093897"/>
    <lineage>
        <taxon>Eukaryota</taxon>
        <taxon>Fungi</taxon>
        <taxon>Dikarya</taxon>
        <taxon>Ascomycota</taxon>
        <taxon>Pezizomycotina</taxon>
        <taxon>Sordariomycetes</taxon>
        <taxon>Sordariomycetidae</taxon>
        <taxon>Cephalothecales</taxon>
        <taxon>Cephalothecaceae</taxon>
        <taxon>Phialemonium</taxon>
    </lineage>
</organism>
<dbReference type="SMART" id="SM00702">
    <property type="entry name" value="P4Hc"/>
    <property type="match status" value="1"/>
</dbReference>
<proteinExistence type="predicted"/>
<dbReference type="GeneID" id="85314574"/>
<dbReference type="GO" id="GO:0031418">
    <property type="term" value="F:L-ascorbic acid binding"/>
    <property type="evidence" value="ECO:0007669"/>
    <property type="project" value="InterPro"/>
</dbReference>
<keyword evidence="9" id="KW-1185">Reference proteome</keyword>
<name>A0AAJ0C9P9_9PEZI</name>
<protein>
    <recommendedName>
        <fullName evidence="7">Prolyl 4-hydroxylase alpha subunit domain-containing protein</fullName>
    </recommendedName>
</protein>
<comment type="caution">
    <text evidence="8">The sequence shown here is derived from an EMBL/GenBank/DDBJ whole genome shotgun (WGS) entry which is preliminary data.</text>
</comment>
<dbReference type="InterPro" id="IPR045054">
    <property type="entry name" value="P4HA-like"/>
</dbReference>
<dbReference type="PANTHER" id="PTHR10869">
    <property type="entry name" value="PROLYL 4-HYDROXYLASE ALPHA SUBUNIT"/>
    <property type="match status" value="1"/>
</dbReference>
<evidence type="ECO:0000256" key="1">
    <source>
        <dbReference type="ARBA" id="ARBA00001961"/>
    </source>
</evidence>
<dbReference type="PANTHER" id="PTHR10869:SF242">
    <property type="entry name" value="PROLYL 4-HYDROXYLASE ALPHA SUBUNIT DOMAIN-CONTAINING PROTEIN"/>
    <property type="match status" value="1"/>
</dbReference>
<dbReference type="Pfam" id="PF13640">
    <property type="entry name" value="2OG-FeII_Oxy_3"/>
    <property type="match status" value="1"/>
</dbReference>
<evidence type="ECO:0000256" key="3">
    <source>
        <dbReference type="ARBA" id="ARBA00022964"/>
    </source>
</evidence>
<dbReference type="GO" id="GO:0005783">
    <property type="term" value="C:endoplasmic reticulum"/>
    <property type="evidence" value="ECO:0007669"/>
    <property type="project" value="TreeGrafter"/>
</dbReference>
<keyword evidence="2" id="KW-0479">Metal-binding</keyword>
<reference evidence="8" key="1">
    <citation type="submission" date="2023-06" db="EMBL/GenBank/DDBJ databases">
        <title>Genome-scale phylogeny and comparative genomics of the fungal order Sordariales.</title>
        <authorList>
            <consortium name="Lawrence Berkeley National Laboratory"/>
            <person name="Hensen N."/>
            <person name="Bonometti L."/>
            <person name="Westerberg I."/>
            <person name="Brannstrom I.O."/>
            <person name="Guillou S."/>
            <person name="Cros-Aarteil S."/>
            <person name="Calhoun S."/>
            <person name="Haridas S."/>
            <person name="Kuo A."/>
            <person name="Mondo S."/>
            <person name="Pangilinan J."/>
            <person name="Riley R."/>
            <person name="Labutti K."/>
            <person name="Andreopoulos B."/>
            <person name="Lipzen A."/>
            <person name="Chen C."/>
            <person name="Yanf M."/>
            <person name="Daum C."/>
            <person name="Ng V."/>
            <person name="Clum A."/>
            <person name="Steindorff A."/>
            <person name="Ohm R."/>
            <person name="Martin F."/>
            <person name="Silar P."/>
            <person name="Natvig D."/>
            <person name="Lalanne C."/>
            <person name="Gautier V."/>
            <person name="Ament-Velasquez S.L."/>
            <person name="Kruys A."/>
            <person name="Hutchinson M.I."/>
            <person name="Powell A.J."/>
            <person name="Barry K."/>
            <person name="Miller A.N."/>
            <person name="Grigoriev I.V."/>
            <person name="Debuchy R."/>
            <person name="Gladieux P."/>
            <person name="Thoren M.H."/>
            <person name="Johannesson H."/>
        </authorList>
    </citation>
    <scope>NUCLEOTIDE SEQUENCE</scope>
    <source>
        <strain evidence="8">8032-3</strain>
    </source>
</reference>
<sequence>MGILAKAFAVSAAAAGAAYLGGPSLLDHIRRHQLLRSLNLGRPWDRGPTGDPPPPWTCATDHKYTTQIISVDPLLIYIADFVHPSEAAAIIDMGTPLLAPSPLTGGPGASDTTGHQSRTSWSAPLPLLDTPTAVGCVLARASALLGTLLAPGRDDVGAPQMVRYEAGQRFDAHRDWFARPRLAPADAEAGRRRLYNRVATLFVVLQANHSAGGETWFPHVGPFAAGKEEAAEEGEGKRVWREHEDGGLAFRAVPGNALFWVNLFPNGTGDERVLHAGLPIKDGVKTAMNIWPRAYFGPDA</sequence>
<dbReference type="RefSeq" id="XP_060288958.1">
    <property type="nucleotide sequence ID" value="XM_060431387.1"/>
</dbReference>
<evidence type="ECO:0000256" key="2">
    <source>
        <dbReference type="ARBA" id="ARBA00022723"/>
    </source>
</evidence>
<dbReference type="GO" id="GO:0004656">
    <property type="term" value="F:procollagen-proline 4-dioxygenase activity"/>
    <property type="evidence" value="ECO:0007669"/>
    <property type="project" value="TreeGrafter"/>
</dbReference>
<dbReference type="Proteomes" id="UP001244011">
    <property type="component" value="Unassembled WGS sequence"/>
</dbReference>
<dbReference type="GO" id="GO:0005506">
    <property type="term" value="F:iron ion binding"/>
    <property type="evidence" value="ECO:0007669"/>
    <property type="project" value="InterPro"/>
</dbReference>
<dbReference type="AlphaFoldDB" id="A0AAJ0C9P9"/>
<comment type="cofactor">
    <cofactor evidence="1">
        <name>L-ascorbate</name>
        <dbReference type="ChEBI" id="CHEBI:38290"/>
    </cofactor>
</comment>
<dbReference type="InterPro" id="IPR044862">
    <property type="entry name" value="Pro_4_hyd_alph_FE2OG_OXY"/>
</dbReference>
<keyword evidence="4" id="KW-0560">Oxidoreductase</keyword>
<accession>A0AAJ0C9P9</accession>
<dbReference type="Gene3D" id="2.60.120.620">
    <property type="entry name" value="q2cbj1_9rhob like domain"/>
    <property type="match status" value="1"/>
</dbReference>
<keyword evidence="5" id="KW-0408">Iron</keyword>
<evidence type="ECO:0000259" key="7">
    <source>
        <dbReference type="SMART" id="SM00702"/>
    </source>
</evidence>
<evidence type="ECO:0000313" key="9">
    <source>
        <dbReference type="Proteomes" id="UP001244011"/>
    </source>
</evidence>